<dbReference type="Proteomes" id="UP001235030">
    <property type="component" value="Chromosome"/>
</dbReference>
<evidence type="ECO:0000313" key="1">
    <source>
        <dbReference type="EMBL" id="WMT80649.1"/>
    </source>
</evidence>
<keyword evidence="2" id="KW-1185">Reference proteome</keyword>
<name>A0ABY9Q068_9FIRM</name>
<accession>A0ABY9Q068</accession>
<protein>
    <recommendedName>
        <fullName evidence="3">IrrE N-terminal-like domain-containing protein</fullName>
    </recommendedName>
</protein>
<reference evidence="1 2" key="1">
    <citation type="submission" date="2022-07" db="EMBL/GenBank/DDBJ databases">
        <title>Genome sequence of Terrisporobacter mayombei DSM6539.</title>
        <authorList>
            <person name="Boeer T."/>
            <person name="Bengelsdorf F.R."/>
            <person name="Daniel R."/>
            <person name="Poehlein A."/>
        </authorList>
    </citation>
    <scope>NUCLEOTIDE SEQUENCE [LARGE SCALE GENOMIC DNA]</scope>
    <source>
        <strain evidence="1 2">DSM 6539</strain>
    </source>
</reference>
<evidence type="ECO:0000313" key="2">
    <source>
        <dbReference type="Proteomes" id="UP001235030"/>
    </source>
</evidence>
<proteinExistence type="predicted"/>
<sequence length="98" mass="11593">MEIRDKVKIGSMEYQVIRTDKPVLLDNQVCNGIIDYENLFIEISTNRANQKQEETFIHEILHGIIHERNLILEDEEMIVEEISTGLYQFIKDNPKIFE</sequence>
<dbReference type="RefSeq" id="WP_228104877.1">
    <property type="nucleotide sequence ID" value="NZ_CP101637.1"/>
</dbReference>
<organism evidence="1 2">
    <name type="scientific">Terrisporobacter mayombei</name>
    <dbReference type="NCBI Taxonomy" id="1541"/>
    <lineage>
        <taxon>Bacteria</taxon>
        <taxon>Bacillati</taxon>
        <taxon>Bacillota</taxon>
        <taxon>Clostridia</taxon>
        <taxon>Peptostreptococcales</taxon>
        <taxon>Peptostreptococcaceae</taxon>
        <taxon>Terrisporobacter</taxon>
    </lineage>
</organism>
<evidence type="ECO:0008006" key="3">
    <source>
        <dbReference type="Google" id="ProtNLM"/>
    </source>
</evidence>
<gene>
    <name evidence="1" type="ORF">TEMA_09700</name>
</gene>
<dbReference type="EMBL" id="CP101637">
    <property type="protein sequence ID" value="WMT80649.1"/>
    <property type="molecule type" value="Genomic_DNA"/>
</dbReference>